<dbReference type="GO" id="GO:0046872">
    <property type="term" value="F:metal ion binding"/>
    <property type="evidence" value="ECO:0007669"/>
    <property type="project" value="UniProtKB-KW"/>
</dbReference>
<comment type="cofactor">
    <cofactor evidence="3">
        <name>Mn(2+)</name>
        <dbReference type="ChEBI" id="CHEBI:29035"/>
    </cofactor>
    <text evidence="3">Binds 2 manganese ions per subunit.</text>
</comment>
<evidence type="ECO:0000256" key="4">
    <source>
        <dbReference type="SAM" id="MobiDB-lite"/>
    </source>
</evidence>
<evidence type="ECO:0000256" key="1">
    <source>
        <dbReference type="ARBA" id="ARBA00022723"/>
    </source>
</evidence>
<dbReference type="InterPro" id="IPR051610">
    <property type="entry name" value="GPI/OXD"/>
</dbReference>
<keyword evidence="3" id="KW-0464">Manganese</keyword>
<dbReference type="SUPFAM" id="SSF51182">
    <property type="entry name" value="RmlC-like cupins"/>
    <property type="match status" value="1"/>
</dbReference>
<dbReference type="Gene3D" id="2.60.120.10">
    <property type="entry name" value="Jelly Rolls"/>
    <property type="match status" value="2"/>
</dbReference>
<gene>
    <name evidence="7" type="ORF">BDZ94DRAFT_1204237</name>
</gene>
<proteinExistence type="predicted"/>
<dbReference type="InterPro" id="IPR014710">
    <property type="entry name" value="RmlC-like_jellyroll"/>
</dbReference>
<comment type="caution">
    <text evidence="7">The sequence shown here is derived from an EMBL/GenBank/DDBJ whole genome shotgun (WGS) entry which is preliminary data.</text>
</comment>
<dbReference type="CDD" id="cd20305">
    <property type="entry name" value="cupin_OxDC_C"/>
    <property type="match status" value="1"/>
</dbReference>
<feature type="binding site" evidence="3">
    <location>
        <position position="192"/>
    </location>
    <ligand>
        <name>Mn(2+)</name>
        <dbReference type="ChEBI" id="CHEBI:29035"/>
        <label>1</label>
    </ligand>
</feature>
<dbReference type="InterPro" id="IPR006045">
    <property type="entry name" value="Cupin_1"/>
</dbReference>
<dbReference type="NCBIfam" id="TIGR03404">
    <property type="entry name" value="bicupin_oxalic"/>
    <property type="match status" value="1"/>
</dbReference>
<name>A0A9P5XW20_9AGAR</name>
<dbReference type="PANTHER" id="PTHR35848">
    <property type="entry name" value="OXALATE-BINDING PROTEIN"/>
    <property type="match status" value="1"/>
</dbReference>
<feature type="binding site" evidence="3">
    <location>
        <position position="368"/>
    </location>
    <ligand>
        <name>Mn(2+)</name>
        <dbReference type="ChEBI" id="CHEBI:29035"/>
        <label>2</label>
    </ligand>
</feature>
<organism evidence="7 8">
    <name type="scientific">Collybia nuda</name>
    <dbReference type="NCBI Taxonomy" id="64659"/>
    <lineage>
        <taxon>Eukaryota</taxon>
        <taxon>Fungi</taxon>
        <taxon>Dikarya</taxon>
        <taxon>Basidiomycota</taxon>
        <taxon>Agaricomycotina</taxon>
        <taxon>Agaricomycetes</taxon>
        <taxon>Agaricomycetidae</taxon>
        <taxon>Agaricales</taxon>
        <taxon>Tricholomatineae</taxon>
        <taxon>Clitocybaceae</taxon>
        <taxon>Collybia</taxon>
    </lineage>
</organism>
<feature type="binding site" evidence="3">
    <location>
        <position position="231"/>
    </location>
    <ligand>
        <name>Mn(2+)</name>
        <dbReference type="ChEBI" id="CHEBI:29035"/>
        <label>1</label>
    </ligand>
</feature>
<feature type="compositionally biased region" description="Polar residues" evidence="4">
    <location>
        <begin position="76"/>
        <end position="85"/>
    </location>
</feature>
<feature type="region of interest" description="Disordered" evidence="4">
    <location>
        <begin position="61"/>
        <end position="90"/>
    </location>
</feature>
<dbReference type="CDD" id="cd20304">
    <property type="entry name" value="cupin_OxDC_N"/>
    <property type="match status" value="1"/>
</dbReference>
<evidence type="ECO:0000256" key="5">
    <source>
        <dbReference type="SAM" id="SignalP"/>
    </source>
</evidence>
<accession>A0A9P5XW20</accession>
<keyword evidence="1 3" id="KW-0479">Metal-binding</keyword>
<keyword evidence="5" id="KW-0732">Signal</keyword>
<feature type="active site" description="Proton donor" evidence="2">
    <location>
        <position position="426"/>
    </location>
</feature>
<dbReference type="Pfam" id="PF00190">
    <property type="entry name" value="Cupin_1"/>
    <property type="match status" value="2"/>
</dbReference>
<dbReference type="EMBL" id="MU150416">
    <property type="protein sequence ID" value="KAF9456571.1"/>
    <property type="molecule type" value="Genomic_DNA"/>
</dbReference>
<dbReference type="GO" id="GO:0033609">
    <property type="term" value="P:oxalate metabolic process"/>
    <property type="evidence" value="ECO:0007669"/>
    <property type="project" value="InterPro"/>
</dbReference>
<feature type="domain" description="Cupin type-1" evidence="6">
    <location>
        <begin position="143"/>
        <end position="286"/>
    </location>
</feature>
<dbReference type="Proteomes" id="UP000807353">
    <property type="component" value="Unassembled WGS sequence"/>
</dbReference>
<dbReference type="SMART" id="SM00835">
    <property type="entry name" value="Cupin_1"/>
    <property type="match status" value="2"/>
</dbReference>
<sequence>MISLSTCICALFFAKLVAGAPAASSSADISVSVSSVTSVDATSAPLSSALVTSVSRHSSTATASPSATVSAPRPSNTVEFASTEPNGPLWDETIPTDPEPLRDGLGAPIIAHTSDVILDKQNSDLLAPPTTDHGSVQNAKWPFSLSHNRLQTGGWARNQNTGNMPIAQAMASVNMRLEAGAVRELHWHKTSEWAYVLSGNTQVASVDAQGRNYIATVGPGDLWYFPPGVPHSLQATGDNPAGSEFILVFDDGSFSEDSTFLLTDWLAHVPAEVIAKNFQVNSSAFSHIPAEELYIFPATLPIEDSAGPKSPQGTVPDPFSFSFSKVKTNQLSGGTVKVVDSSTFKISKTIAAAEVTVNPGAIRELHWHPTQDEWSFFIEGHARVTIFASQSNARTFDYQPGDIGYVPATMGHYVENIGNTTLRFLEIFNSDKFEDVSLNQWLALVPPQLVKDHLGLDDETISHLSKTKNTVVGGK</sequence>
<evidence type="ECO:0000256" key="3">
    <source>
        <dbReference type="PIRSR" id="PIRSR617774-2"/>
    </source>
</evidence>
<dbReference type="OrthoDB" id="10263073at2759"/>
<feature type="binding site" evidence="3">
    <location>
        <position position="373"/>
    </location>
    <ligand>
        <name>Mn(2+)</name>
        <dbReference type="ChEBI" id="CHEBI:29035"/>
        <label>2</label>
    </ligand>
</feature>
<dbReference type="InterPro" id="IPR011051">
    <property type="entry name" value="RmlC_Cupin_sf"/>
</dbReference>
<feature type="binding site" evidence="3">
    <location>
        <position position="188"/>
    </location>
    <ligand>
        <name>Mn(2+)</name>
        <dbReference type="ChEBI" id="CHEBI:29035"/>
        <label>1</label>
    </ligand>
</feature>
<feature type="binding site" evidence="3">
    <location>
        <position position="186"/>
    </location>
    <ligand>
        <name>Mn(2+)</name>
        <dbReference type="ChEBI" id="CHEBI:29035"/>
        <label>1</label>
    </ligand>
</feature>
<reference evidence="7" key="1">
    <citation type="submission" date="2020-11" db="EMBL/GenBank/DDBJ databases">
        <authorList>
            <consortium name="DOE Joint Genome Institute"/>
            <person name="Ahrendt S."/>
            <person name="Riley R."/>
            <person name="Andreopoulos W."/>
            <person name="Labutti K."/>
            <person name="Pangilinan J."/>
            <person name="Ruiz-Duenas F.J."/>
            <person name="Barrasa J.M."/>
            <person name="Sanchez-Garcia M."/>
            <person name="Camarero S."/>
            <person name="Miyauchi S."/>
            <person name="Serrano A."/>
            <person name="Linde D."/>
            <person name="Babiker R."/>
            <person name="Drula E."/>
            <person name="Ayuso-Fernandez I."/>
            <person name="Pacheco R."/>
            <person name="Padilla G."/>
            <person name="Ferreira P."/>
            <person name="Barriuso J."/>
            <person name="Kellner H."/>
            <person name="Castanera R."/>
            <person name="Alfaro M."/>
            <person name="Ramirez L."/>
            <person name="Pisabarro A.G."/>
            <person name="Kuo A."/>
            <person name="Tritt A."/>
            <person name="Lipzen A."/>
            <person name="He G."/>
            <person name="Yan M."/>
            <person name="Ng V."/>
            <person name="Cullen D."/>
            <person name="Martin F."/>
            <person name="Rosso M.-N."/>
            <person name="Henrissat B."/>
            <person name="Hibbett D."/>
            <person name="Martinez A.T."/>
            <person name="Grigoriev I.V."/>
        </authorList>
    </citation>
    <scope>NUCLEOTIDE SEQUENCE</scope>
    <source>
        <strain evidence="7">CBS 247.69</strain>
    </source>
</reference>
<evidence type="ECO:0000313" key="7">
    <source>
        <dbReference type="EMBL" id="KAF9456571.1"/>
    </source>
</evidence>
<protein>
    <submittedName>
        <fullName evidence="7">Oxalate decarboxylase</fullName>
    </submittedName>
</protein>
<feature type="binding site" evidence="3">
    <location>
        <position position="366"/>
    </location>
    <ligand>
        <name>Mn(2+)</name>
        <dbReference type="ChEBI" id="CHEBI:29035"/>
        <label>2</label>
    </ligand>
</feature>
<evidence type="ECO:0000256" key="2">
    <source>
        <dbReference type="PIRSR" id="PIRSR617774-1"/>
    </source>
</evidence>
<dbReference type="InterPro" id="IPR017774">
    <property type="entry name" value="Bicupin_oxalate_deCO2ase/Oxase"/>
</dbReference>
<feature type="signal peptide" evidence="5">
    <location>
        <begin position="1"/>
        <end position="19"/>
    </location>
</feature>
<dbReference type="AlphaFoldDB" id="A0A9P5XW20"/>
<keyword evidence="8" id="KW-1185">Reference proteome</keyword>
<dbReference type="PANTHER" id="PTHR35848:SF9">
    <property type="entry name" value="SLL1358 PROTEIN"/>
    <property type="match status" value="1"/>
</dbReference>
<feature type="chain" id="PRO_5040502317" evidence="5">
    <location>
        <begin position="20"/>
        <end position="475"/>
    </location>
</feature>
<feature type="compositionally biased region" description="Low complexity" evidence="4">
    <location>
        <begin position="61"/>
        <end position="75"/>
    </location>
</feature>
<evidence type="ECO:0000259" key="6">
    <source>
        <dbReference type="SMART" id="SM00835"/>
    </source>
</evidence>
<feature type="domain" description="Cupin type-1" evidence="6">
    <location>
        <begin position="321"/>
        <end position="462"/>
    </location>
</feature>
<feature type="binding site" evidence="3">
    <location>
        <position position="412"/>
    </location>
    <ligand>
        <name>Mn(2+)</name>
        <dbReference type="ChEBI" id="CHEBI:29035"/>
        <label>2</label>
    </ligand>
</feature>
<evidence type="ECO:0000313" key="8">
    <source>
        <dbReference type="Proteomes" id="UP000807353"/>
    </source>
</evidence>